<sequence>MQRRVTIVPEGLQTSVTTDLPPVTSAKTMIAVRKVWFLSAFPSVSVPRHGTTTTFTPKGSEAMAFPTAVNDAKSKFNSTPISESEINEAFKALQSKDAGGNAITVDVLGAFVQYTALQFAGQKMFDVNKVDAMANQILSYLQSYDGNNKRIVIQLFGGGEFIADNVGAGQGVSVGYDIGALPGIGKNWAIVCFALWD</sequence>
<dbReference type="EMBL" id="SHKW01000002">
    <property type="protein sequence ID" value="RZU35701.1"/>
    <property type="molecule type" value="Genomic_DNA"/>
</dbReference>
<organism evidence="1 2">
    <name type="scientific">Edaphobacter modestus</name>
    <dbReference type="NCBI Taxonomy" id="388466"/>
    <lineage>
        <taxon>Bacteria</taxon>
        <taxon>Pseudomonadati</taxon>
        <taxon>Acidobacteriota</taxon>
        <taxon>Terriglobia</taxon>
        <taxon>Terriglobales</taxon>
        <taxon>Acidobacteriaceae</taxon>
        <taxon>Edaphobacter</taxon>
    </lineage>
</organism>
<proteinExistence type="predicted"/>
<dbReference type="AlphaFoldDB" id="A0A4Q7YGS0"/>
<comment type="caution">
    <text evidence="1">The sequence shown here is derived from an EMBL/GenBank/DDBJ whole genome shotgun (WGS) entry which is preliminary data.</text>
</comment>
<protein>
    <submittedName>
        <fullName evidence="1">Uncharacterized protein</fullName>
    </submittedName>
</protein>
<gene>
    <name evidence="1" type="ORF">BDD14_5793</name>
</gene>
<keyword evidence="2" id="KW-1185">Reference proteome</keyword>
<dbReference type="Proteomes" id="UP000292958">
    <property type="component" value="Unassembled WGS sequence"/>
</dbReference>
<reference evidence="1 2" key="1">
    <citation type="submission" date="2019-02" db="EMBL/GenBank/DDBJ databases">
        <title>Genomic Encyclopedia of Archaeal and Bacterial Type Strains, Phase II (KMG-II): from individual species to whole genera.</title>
        <authorList>
            <person name="Goeker M."/>
        </authorList>
    </citation>
    <scope>NUCLEOTIDE SEQUENCE [LARGE SCALE GENOMIC DNA]</scope>
    <source>
        <strain evidence="1 2">DSM 18101</strain>
    </source>
</reference>
<accession>A0A4Q7YGS0</accession>
<evidence type="ECO:0000313" key="1">
    <source>
        <dbReference type="EMBL" id="RZU35701.1"/>
    </source>
</evidence>
<name>A0A4Q7YGS0_9BACT</name>
<evidence type="ECO:0000313" key="2">
    <source>
        <dbReference type="Proteomes" id="UP000292958"/>
    </source>
</evidence>